<organism evidence="2 3">
    <name type="scientific">Pendulispora rubella</name>
    <dbReference type="NCBI Taxonomy" id="2741070"/>
    <lineage>
        <taxon>Bacteria</taxon>
        <taxon>Pseudomonadati</taxon>
        <taxon>Myxococcota</taxon>
        <taxon>Myxococcia</taxon>
        <taxon>Myxococcales</taxon>
        <taxon>Sorangiineae</taxon>
        <taxon>Pendulisporaceae</taxon>
        <taxon>Pendulispora</taxon>
    </lineage>
</organism>
<name>A0ABZ2L9K7_9BACT</name>
<evidence type="ECO:0000313" key="2">
    <source>
        <dbReference type="EMBL" id="WXB07612.1"/>
    </source>
</evidence>
<dbReference type="RefSeq" id="WP_394837276.1">
    <property type="nucleotide sequence ID" value="NZ_CP089929.1"/>
</dbReference>
<protein>
    <submittedName>
        <fullName evidence="2">Uncharacterized protein</fullName>
    </submittedName>
</protein>
<keyword evidence="1" id="KW-0732">Signal</keyword>
<reference evidence="2" key="1">
    <citation type="submission" date="2021-12" db="EMBL/GenBank/DDBJ databases">
        <title>Discovery of the Pendulisporaceae a myxobacterial family with distinct sporulation behavior and unique specialized metabolism.</title>
        <authorList>
            <person name="Garcia R."/>
            <person name="Popoff A."/>
            <person name="Bader C.D."/>
            <person name="Loehr J."/>
            <person name="Walesch S."/>
            <person name="Walt C."/>
            <person name="Boldt J."/>
            <person name="Bunk B."/>
            <person name="Haeckl F.J.F.P.J."/>
            <person name="Gunesch A.P."/>
            <person name="Birkelbach J."/>
            <person name="Nuebel U."/>
            <person name="Pietschmann T."/>
            <person name="Bach T."/>
            <person name="Mueller R."/>
        </authorList>
    </citation>
    <scope>NUCLEOTIDE SEQUENCE</scope>
    <source>
        <strain evidence="2">MSr11367</strain>
    </source>
</reference>
<keyword evidence="3" id="KW-1185">Reference proteome</keyword>
<dbReference type="Proteomes" id="UP001374803">
    <property type="component" value="Chromosome"/>
</dbReference>
<proteinExistence type="predicted"/>
<accession>A0ABZ2L9K7</accession>
<evidence type="ECO:0000256" key="1">
    <source>
        <dbReference type="SAM" id="SignalP"/>
    </source>
</evidence>
<sequence length="402" mass="43043">MMRGNMLLAGLLVMSARTAAAADPPLCTTLSDRLVIFSGDTQEPLLKAMGRKLRDSATPMTVIYQTGGTCTVQEYMYGHKNIPQKTVLSYMPSTAENKDWKTSDPPLQCTVPDGIGMPIDLGIGATYLSSCDASPPPSDMQLVEGPIQGYGFAVPKGSSQRAITAEEGYFAFGGFGAQGNALPWIDDQFFYIRKTTKSTLLTLAAALGIPAPRMKGTQYEKSSEVLAALTGPAAAAGPDKAIGLLGTEIYDANRSKVTLLAFQAAKQHYAYYPDSTATSFDKRNLRDGHYFPWAPTIYIEPINAVGGPLLPRERVFLDLVMGRTTLPDVDGLAVVIDKGLVPECAMKVTRSTEGGDLSLYEDPEPCGCYYESKVPNGATSCTACTGETCGSGKCRHGYCEAR</sequence>
<feature type="chain" id="PRO_5047078614" evidence="1">
    <location>
        <begin position="22"/>
        <end position="402"/>
    </location>
</feature>
<feature type="signal peptide" evidence="1">
    <location>
        <begin position="1"/>
        <end position="21"/>
    </location>
</feature>
<gene>
    <name evidence="2" type="ORF">LVJ94_10255</name>
</gene>
<dbReference type="EMBL" id="CP089983">
    <property type="protein sequence ID" value="WXB07612.1"/>
    <property type="molecule type" value="Genomic_DNA"/>
</dbReference>
<evidence type="ECO:0000313" key="3">
    <source>
        <dbReference type="Proteomes" id="UP001374803"/>
    </source>
</evidence>